<keyword evidence="1" id="KW-0472">Membrane</keyword>
<evidence type="ECO:0000256" key="1">
    <source>
        <dbReference type="SAM" id="Phobius"/>
    </source>
</evidence>
<dbReference type="EMBL" id="BTSX01000005">
    <property type="protein sequence ID" value="GMS99937.1"/>
    <property type="molecule type" value="Genomic_DNA"/>
</dbReference>
<evidence type="ECO:0000313" key="3">
    <source>
        <dbReference type="Proteomes" id="UP001432027"/>
    </source>
</evidence>
<name>A0AAV5U0F2_9BILA</name>
<keyword evidence="1" id="KW-1133">Transmembrane helix</keyword>
<protein>
    <recommendedName>
        <fullName evidence="4">G protein-coupled receptor</fullName>
    </recommendedName>
</protein>
<feature type="transmembrane region" description="Helical" evidence="1">
    <location>
        <begin position="60"/>
        <end position="83"/>
    </location>
</feature>
<feature type="non-terminal residue" evidence="2">
    <location>
        <position position="1"/>
    </location>
</feature>
<reference evidence="2" key="1">
    <citation type="submission" date="2023-10" db="EMBL/GenBank/DDBJ databases">
        <title>Genome assembly of Pristionchus species.</title>
        <authorList>
            <person name="Yoshida K."/>
            <person name="Sommer R.J."/>
        </authorList>
    </citation>
    <scope>NUCLEOTIDE SEQUENCE</scope>
    <source>
        <strain evidence="2">RS0144</strain>
    </source>
</reference>
<organism evidence="2 3">
    <name type="scientific">Pristionchus entomophagus</name>
    <dbReference type="NCBI Taxonomy" id="358040"/>
    <lineage>
        <taxon>Eukaryota</taxon>
        <taxon>Metazoa</taxon>
        <taxon>Ecdysozoa</taxon>
        <taxon>Nematoda</taxon>
        <taxon>Chromadorea</taxon>
        <taxon>Rhabditida</taxon>
        <taxon>Rhabditina</taxon>
        <taxon>Diplogasteromorpha</taxon>
        <taxon>Diplogasteroidea</taxon>
        <taxon>Neodiplogasteridae</taxon>
        <taxon>Pristionchus</taxon>
    </lineage>
</organism>
<keyword evidence="1" id="KW-0812">Transmembrane</keyword>
<evidence type="ECO:0008006" key="4">
    <source>
        <dbReference type="Google" id="ProtNLM"/>
    </source>
</evidence>
<proteinExistence type="predicted"/>
<feature type="transmembrane region" description="Helical" evidence="1">
    <location>
        <begin position="37"/>
        <end position="54"/>
    </location>
</feature>
<sequence>FHDPKYRSFFCRGAHVTELARVLITLQAILLVFRGKFLLILPIPLICLGAFAVYRSSRLYLLVYITISMVVNILWIFIFMVLLSSLSFDRHNLKSGYGIHPPPPISSQ</sequence>
<accession>A0AAV5U0F2</accession>
<evidence type="ECO:0000313" key="2">
    <source>
        <dbReference type="EMBL" id="GMS99937.1"/>
    </source>
</evidence>
<gene>
    <name evidence="2" type="ORF">PENTCL1PPCAC_22112</name>
</gene>
<dbReference type="AlphaFoldDB" id="A0AAV5U0F2"/>
<keyword evidence="3" id="KW-1185">Reference proteome</keyword>
<dbReference type="Proteomes" id="UP001432027">
    <property type="component" value="Unassembled WGS sequence"/>
</dbReference>
<comment type="caution">
    <text evidence="2">The sequence shown here is derived from an EMBL/GenBank/DDBJ whole genome shotgun (WGS) entry which is preliminary data.</text>
</comment>